<accession>A0AAD0SD18</accession>
<dbReference type="Proteomes" id="UP000261758">
    <property type="component" value="Plasmid unnamed"/>
</dbReference>
<evidence type="ECO:0000313" key="1">
    <source>
        <dbReference type="EMBL" id="AXV84339.1"/>
    </source>
</evidence>
<protein>
    <recommendedName>
        <fullName evidence="3">Transposase</fullName>
    </recommendedName>
</protein>
<dbReference type="EMBL" id="CP022760">
    <property type="protein sequence ID" value="AXV84339.1"/>
    <property type="molecule type" value="Genomic_DNA"/>
</dbReference>
<gene>
    <name evidence="1" type="ORF">CJO77_22840</name>
</gene>
<evidence type="ECO:0000313" key="2">
    <source>
        <dbReference type="Proteomes" id="UP000261758"/>
    </source>
</evidence>
<reference evidence="1 2" key="1">
    <citation type="submission" date="2017-08" db="EMBL/GenBank/DDBJ databases">
        <title>Genome sequences of Ralstonia solanacearum Species Complex (RSSC) isolated from Potato bacterial wilts in Korea.</title>
        <authorList>
            <person name="Cho H."/>
            <person name="Song E.-S."/>
            <person name="Lee Y.K."/>
            <person name="Lee S."/>
            <person name="Lee S.-W."/>
            <person name="Jo A."/>
            <person name="Kim J.-G."/>
            <person name="Hwang I."/>
        </authorList>
    </citation>
    <scope>NUCLEOTIDE SEQUENCE [LARGE SCALE GENOMIC DNA]</scope>
    <source>
        <strain evidence="1 2">T98</strain>
        <plasmid evidence="1 2">unnamed</plasmid>
    </source>
</reference>
<geneLocation type="plasmid" evidence="1 2">
    <name>unnamed</name>
</geneLocation>
<dbReference type="AlphaFoldDB" id="A0AAD0SD18"/>
<name>A0AAD0SD18_RALSL</name>
<proteinExistence type="predicted"/>
<organism evidence="1 2">
    <name type="scientific">Ralstonia solanacearum</name>
    <name type="common">Pseudomonas solanacearum</name>
    <dbReference type="NCBI Taxonomy" id="305"/>
    <lineage>
        <taxon>Bacteria</taxon>
        <taxon>Pseudomonadati</taxon>
        <taxon>Pseudomonadota</taxon>
        <taxon>Betaproteobacteria</taxon>
        <taxon>Burkholderiales</taxon>
        <taxon>Burkholderiaceae</taxon>
        <taxon>Ralstonia</taxon>
        <taxon>Ralstonia solanacearum species complex</taxon>
    </lineage>
</organism>
<evidence type="ECO:0008006" key="3">
    <source>
        <dbReference type="Google" id="ProtNLM"/>
    </source>
</evidence>
<keyword evidence="1" id="KW-0614">Plasmid</keyword>
<sequence length="61" mass="7003">MSAPKQRRPRYPGRRPLDNHAVLTGILFVLQSSIPWETLPCQSIHHHATPSRHHSACRWGL</sequence>